<name>A0AAJ5RFV5_9BACI</name>
<accession>A0AAJ5RFV5</accession>
<gene>
    <name evidence="1" type="ORF">OU989_12330</name>
</gene>
<dbReference type="EMBL" id="CP113527">
    <property type="protein sequence ID" value="WDV05102.1"/>
    <property type="molecule type" value="Genomic_DNA"/>
</dbReference>
<dbReference type="RefSeq" id="WP_274793337.1">
    <property type="nucleotide sequence ID" value="NZ_CP113527.1"/>
</dbReference>
<evidence type="ECO:0000313" key="1">
    <source>
        <dbReference type="EMBL" id="WDV05102.1"/>
    </source>
</evidence>
<evidence type="ECO:0000313" key="2">
    <source>
        <dbReference type="Proteomes" id="UP001219585"/>
    </source>
</evidence>
<dbReference type="KEGG" id="liu:OU989_12330"/>
<proteinExistence type="predicted"/>
<organism evidence="1 2">
    <name type="scientific">Lysinibacillus irui</name>
    <dbReference type="NCBI Taxonomy" id="2998077"/>
    <lineage>
        <taxon>Bacteria</taxon>
        <taxon>Bacillati</taxon>
        <taxon>Bacillota</taxon>
        <taxon>Bacilli</taxon>
        <taxon>Bacillales</taxon>
        <taxon>Bacillaceae</taxon>
        <taxon>Lysinibacillus</taxon>
    </lineage>
</organism>
<dbReference type="Proteomes" id="UP001219585">
    <property type="component" value="Chromosome"/>
</dbReference>
<reference evidence="1" key="1">
    <citation type="submission" date="2022-11" db="EMBL/GenBank/DDBJ databases">
        <title>Lysinibacillus irui.</title>
        <authorList>
            <person name="Akintayo S.O."/>
        </authorList>
    </citation>
    <scope>NUCLEOTIDE SEQUENCE</scope>
    <source>
        <strain evidence="1">IRB4-01</strain>
    </source>
</reference>
<dbReference type="AlphaFoldDB" id="A0AAJ5RFV5"/>
<protein>
    <submittedName>
        <fullName evidence="1">Uncharacterized protein</fullName>
    </submittedName>
</protein>
<sequence>MGLCFTPTPLIKSYRSLLYGQLYIIQKPIERILLFQETGEQYTREQRAQLFELLYDAFADVANHTGGGLQMEPSIKEQYFGGFQYKERISSMLECLHRSENPRKT</sequence>